<reference evidence="1 2" key="1">
    <citation type="submission" date="2023-11" db="EMBL/GenBank/DDBJ databases">
        <title>Draft genome of Azohydromonas lata strain H1 (DSM1123), a polyhydroxyalkanoate producer.</title>
        <authorList>
            <person name="Traversa D."/>
            <person name="D'Addabbo P."/>
            <person name="Pazzani C."/>
            <person name="Manzari C."/>
            <person name="Chiara M."/>
            <person name="Scrascia M."/>
        </authorList>
    </citation>
    <scope>NUCLEOTIDE SEQUENCE [LARGE SCALE GENOMIC DNA]</scope>
    <source>
        <strain evidence="1 2">H1</strain>
    </source>
</reference>
<accession>A0ABU5IER3</accession>
<keyword evidence="2" id="KW-1185">Reference proteome</keyword>
<protein>
    <submittedName>
        <fullName evidence="1">Uncharacterized protein</fullName>
    </submittedName>
</protein>
<dbReference type="RefSeq" id="WP_322465883.1">
    <property type="nucleotide sequence ID" value="NZ_JAXOJX010000020.1"/>
</dbReference>
<evidence type="ECO:0000313" key="2">
    <source>
        <dbReference type="Proteomes" id="UP001293718"/>
    </source>
</evidence>
<dbReference type="Proteomes" id="UP001293718">
    <property type="component" value="Unassembled WGS sequence"/>
</dbReference>
<gene>
    <name evidence="1" type="ORF">SM757_13590</name>
</gene>
<proteinExistence type="predicted"/>
<name>A0ABU5IER3_9BURK</name>
<sequence>MTHAPQRDIAMRKKLALVLLEPACSSWRSDFEHSDAPPWAVAPWAHPWSAVWTFTQAWMRLFWSFAPGFNGPLNRDE</sequence>
<evidence type="ECO:0000313" key="1">
    <source>
        <dbReference type="EMBL" id="MDZ5457607.1"/>
    </source>
</evidence>
<organism evidence="1 2">
    <name type="scientific">Azohydromonas lata</name>
    <dbReference type="NCBI Taxonomy" id="45677"/>
    <lineage>
        <taxon>Bacteria</taxon>
        <taxon>Pseudomonadati</taxon>
        <taxon>Pseudomonadota</taxon>
        <taxon>Betaproteobacteria</taxon>
        <taxon>Burkholderiales</taxon>
        <taxon>Sphaerotilaceae</taxon>
        <taxon>Azohydromonas</taxon>
    </lineage>
</organism>
<comment type="caution">
    <text evidence="1">The sequence shown here is derived from an EMBL/GenBank/DDBJ whole genome shotgun (WGS) entry which is preliminary data.</text>
</comment>
<dbReference type="EMBL" id="JAXOJX010000020">
    <property type="protein sequence ID" value="MDZ5457607.1"/>
    <property type="molecule type" value="Genomic_DNA"/>
</dbReference>